<accession>A0AB35IQB3</accession>
<organism evidence="1 2">
    <name type="scientific">Thomasclavelia ramosa</name>
    <dbReference type="NCBI Taxonomy" id="1547"/>
    <lineage>
        <taxon>Bacteria</taxon>
        <taxon>Bacillati</taxon>
        <taxon>Bacillota</taxon>
        <taxon>Erysipelotrichia</taxon>
        <taxon>Erysipelotrichales</taxon>
        <taxon>Coprobacillaceae</taxon>
        <taxon>Thomasclavelia</taxon>
    </lineage>
</organism>
<dbReference type="EMBL" id="JAQLKE010000028">
    <property type="protein sequence ID" value="MDB7085010.1"/>
    <property type="molecule type" value="Genomic_DNA"/>
</dbReference>
<proteinExistence type="predicted"/>
<sequence length="140" mass="16737">MIDMSLSNILSKIDRKNVYDYIVYSDEMTFMIDGIIEMESYWYDIELIFKFYGEYSFFRGKVISGSIKENGCIAVIKNTSVVKKDLKVLMKMGRNDMKKAYIELKNKMLNSFEDIWEFLNKLKIFYLKTIRFNRSILLFC</sequence>
<gene>
    <name evidence="1" type="ORF">PM738_14470</name>
</gene>
<dbReference type="Proteomes" id="UP001211987">
    <property type="component" value="Unassembled WGS sequence"/>
</dbReference>
<comment type="caution">
    <text evidence="1">The sequence shown here is derived from an EMBL/GenBank/DDBJ whole genome shotgun (WGS) entry which is preliminary data.</text>
</comment>
<protein>
    <submittedName>
        <fullName evidence="1">Uncharacterized protein</fullName>
    </submittedName>
</protein>
<dbReference type="AlphaFoldDB" id="A0AB35IQB3"/>
<name>A0AB35IQB3_9FIRM</name>
<evidence type="ECO:0000313" key="2">
    <source>
        <dbReference type="Proteomes" id="UP001211987"/>
    </source>
</evidence>
<evidence type="ECO:0000313" key="1">
    <source>
        <dbReference type="EMBL" id="MDB7085010.1"/>
    </source>
</evidence>
<dbReference type="RefSeq" id="WP_009299759.1">
    <property type="nucleotide sequence ID" value="NZ_JADMSW010000025.1"/>
</dbReference>
<reference evidence="1" key="1">
    <citation type="submission" date="2023-01" db="EMBL/GenBank/DDBJ databases">
        <title>Human gut microbiome strain richness.</title>
        <authorList>
            <person name="Chen-Liaw A."/>
        </authorList>
    </citation>
    <scope>NUCLEOTIDE SEQUENCE</scope>
    <source>
        <strain evidence="1">1001217st2_G6_1001217B_191108</strain>
    </source>
</reference>